<reference evidence="1 2" key="1">
    <citation type="submission" date="2017-02" db="EMBL/GenBank/DDBJ databases">
        <authorList>
            <person name="Peterson S.W."/>
        </authorList>
    </citation>
    <scope>NUCLEOTIDE SEQUENCE [LARGE SCALE GENOMIC DNA]</scope>
    <source>
        <strain evidence="1 2">S285</strain>
    </source>
</reference>
<evidence type="ECO:0000313" key="1">
    <source>
        <dbReference type="EMBL" id="ARN79803.1"/>
    </source>
</evidence>
<dbReference type="EMBL" id="CP019948">
    <property type="protein sequence ID" value="ARN79803.1"/>
    <property type="molecule type" value="Genomic_DNA"/>
</dbReference>
<dbReference type="InterPro" id="IPR037479">
    <property type="entry name" value="Tauto_MSAD"/>
</dbReference>
<dbReference type="PANTHER" id="PTHR38460:SF1">
    <property type="entry name" value="TAUTOMERASE YOLI-RELATED"/>
    <property type="match status" value="1"/>
</dbReference>
<sequence length="129" mass="14537">MPLVRIDVNKKASSELIRAVGQAVYGAMIEIAGVPLHDKFQIVTRHEADELIYPAEGYLGAAYSEQMIFIQVIWLGGRSVETKQGFYARVVDEIHKSQNIRKEDIVIVLLENGREDWSFGNGLMQYGPK</sequence>
<evidence type="ECO:0000313" key="2">
    <source>
        <dbReference type="Proteomes" id="UP000193978"/>
    </source>
</evidence>
<dbReference type="PANTHER" id="PTHR38460">
    <property type="entry name" value="TAUTOMERASE YOLI-RELATED"/>
    <property type="match status" value="1"/>
</dbReference>
<dbReference type="InterPro" id="IPR014347">
    <property type="entry name" value="Tautomerase/MIF_sf"/>
</dbReference>
<name>A0A1W6MQC9_9HYPH</name>
<dbReference type="SUPFAM" id="SSF55331">
    <property type="entry name" value="Tautomerase/MIF"/>
    <property type="match status" value="1"/>
</dbReference>
<gene>
    <name evidence="1" type="ORF">B1812_00550</name>
</gene>
<organism evidence="1 2">
    <name type="scientific">Methylocystis bryophila</name>
    <dbReference type="NCBI Taxonomy" id="655015"/>
    <lineage>
        <taxon>Bacteria</taxon>
        <taxon>Pseudomonadati</taxon>
        <taxon>Pseudomonadota</taxon>
        <taxon>Alphaproteobacteria</taxon>
        <taxon>Hyphomicrobiales</taxon>
        <taxon>Methylocystaceae</taxon>
        <taxon>Methylocystis</taxon>
    </lineage>
</organism>
<dbReference type="KEGG" id="mbry:B1812_00550"/>
<dbReference type="AlphaFoldDB" id="A0A1W6MQC9"/>
<accession>A0A1W6MQC9</accession>
<keyword evidence="2" id="KW-1185">Reference proteome</keyword>
<proteinExistence type="predicted"/>
<dbReference type="Proteomes" id="UP000193978">
    <property type="component" value="Chromosome"/>
</dbReference>
<protein>
    <submittedName>
        <fullName evidence="1">Tautomerase family protein</fullName>
    </submittedName>
</protein>
<dbReference type="RefSeq" id="WP_085769852.1">
    <property type="nucleotide sequence ID" value="NZ_AP027149.1"/>
</dbReference>
<dbReference type="OrthoDB" id="9804765at2"/>
<dbReference type="Gene3D" id="3.30.429.10">
    <property type="entry name" value="Macrophage Migration Inhibitory Factor"/>
    <property type="match status" value="1"/>
</dbReference>
<dbReference type="STRING" id="655015.B1812_00550"/>
<dbReference type="Pfam" id="PF14552">
    <property type="entry name" value="Tautomerase_2"/>
    <property type="match status" value="1"/>
</dbReference>